<dbReference type="InterPro" id="IPR013324">
    <property type="entry name" value="RNA_pol_sigma_r3/r4-like"/>
</dbReference>
<feature type="domain" description="RNA polymerase sigma-70 region 2" evidence="5">
    <location>
        <begin position="10"/>
        <end position="76"/>
    </location>
</feature>
<dbReference type="InterPro" id="IPR014284">
    <property type="entry name" value="RNA_pol_sigma-70_dom"/>
</dbReference>
<dbReference type="OrthoDB" id="9795666at2"/>
<evidence type="ECO:0000256" key="1">
    <source>
        <dbReference type="ARBA" id="ARBA00010641"/>
    </source>
</evidence>
<keyword evidence="8" id="KW-1185">Reference proteome</keyword>
<gene>
    <name evidence="7" type="ORF">SAMN05216249_1118</name>
</gene>
<organism evidence="7 8">
    <name type="scientific">Acetitomaculum ruminis DSM 5522</name>
    <dbReference type="NCBI Taxonomy" id="1120918"/>
    <lineage>
        <taxon>Bacteria</taxon>
        <taxon>Bacillati</taxon>
        <taxon>Bacillota</taxon>
        <taxon>Clostridia</taxon>
        <taxon>Lachnospirales</taxon>
        <taxon>Lachnospiraceae</taxon>
        <taxon>Acetitomaculum</taxon>
    </lineage>
</organism>
<dbReference type="SUPFAM" id="SSF88946">
    <property type="entry name" value="Sigma2 domain of RNA polymerase sigma factors"/>
    <property type="match status" value="1"/>
</dbReference>
<sequence length="176" mass="20844">MNRVELEQFMESYGSDILSFCKYLTKNKEIAEDLCQDTFVKGFEMIDRIENESHAKNFFLSIAIKLWKNKKRKFAWRSRIFDQKIIPMSEYEMELTGIENTPEKEAIKSEEIQVIRNCVNKLPEKKRLVILLYYVEGLKEKEIANVLKLPLGTVKSRLHQAKKDLEVMLSKNQMFK</sequence>
<evidence type="ECO:0000313" key="7">
    <source>
        <dbReference type="EMBL" id="SFB15479.1"/>
    </source>
</evidence>
<dbReference type="SUPFAM" id="SSF88659">
    <property type="entry name" value="Sigma3 and sigma4 domains of RNA polymerase sigma factors"/>
    <property type="match status" value="1"/>
</dbReference>
<keyword evidence="3" id="KW-0731">Sigma factor</keyword>
<feature type="domain" description="RNA polymerase sigma factor 70 region 4 type 2" evidence="6">
    <location>
        <begin position="113"/>
        <end position="165"/>
    </location>
</feature>
<evidence type="ECO:0000256" key="4">
    <source>
        <dbReference type="ARBA" id="ARBA00023163"/>
    </source>
</evidence>
<dbReference type="Gene3D" id="1.10.1740.10">
    <property type="match status" value="1"/>
</dbReference>
<keyword evidence="4" id="KW-0804">Transcription</keyword>
<keyword evidence="2" id="KW-0805">Transcription regulation</keyword>
<dbReference type="AlphaFoldDB" id="A0A1I0YQ25"/>
<reference evidence="7 8" key="1">
    <citation type="submission" date="2016-10" db="EMBL/GenBank/DDBJ databases">
        <authorList>
            <person name="de Groot N.N."/>
        </authorList>
    </citation>
    <scope>NUCLEOTIDE SEQUENCE [LARGE SCALE GENOMIC DNA]</scope>
    <source>
        <strain evidence="7 8">DSM 5522</strain>
    </source>
</reference>
<proteinExistence type="inferred from homology"/>
<dbReference type="CDD" id="cd06171">
    <property type="entry name" value="Sigma70_r4"/>
    <property type="match status" value="1"/>
</dbReference>
<dbReference type="GO" id="GO:0016987">
    <property type="term" value="F:sigma factor activity"/>
    <property type="evidence" value="ECO:0007669"/>
    <property type="project" value="UniProtKB-KW"/>
</dbReference>
<evidence type="ECO:0000259" key="6">
    <source>
        <dbReference type="Pfam" id="PF08281"/>
    </source>
</evidence>
<accession>A0A1I0YQ25</accession>
<dbReference type="PANTHER" id="PTHR43133">
    <property type="entry name" value="RNA POLYMERASE ECF-TYPE SIGMA FACTO"/>
    <property type="match status" value="1"/>
</dbReference>
<evidence type="ECO:0000259" key="5">
    <source>
        <dbReference type="Pfam" id="PF04542"/>
    </source>
</evidence>
<dbReference type="RefSeq" id="WP_092872613.1">
    <property type="nucleotide sequence ID" value="NZ_FOJY01000011.1"/>
</dbReference>
<dbReference type="InterPro" id="IPR013249">
    <property type="entry name" value="RNA_pol_sigma70_r4_t2"/>
</dbReference>
<dbReference type="GO" id="GO:0006352">
    <property type="term" value="P:DNA-templated transcription initiation"/>
    <property type="evidence" value="ECO:0007669"/>
    <property type="project" value="InterPro"/>
</dbReference>
<dbReference type="EMBL" id="FOJY01000011">
    <property type="protein sequence ID" value="SFB15479.1"/>
    <property type="molecule type" value="Genomic_DNA"/>
</dbReference>
<dbReference type="Pfam" id="PF08281">
    <property type="entry name" value="Sigma70_r4_2"/>
    <property type="match status" value="1"/>
</dbReference>
<protein>
    <submittedName>
        <fullName evidence="7">RNA polymerase sigma-70 factor, ECF subfamily</fullName>
    </submittedName>
</protein>
<dbReference type="InterPro" id="IPR036388">
    <property type="entry name" value="WH-like_DNA-bd_sf"/>
</dbReference>
<evidence type="ECO:0000256" key="2">
    <source>
        <dbReference type="ARBA" id="ARBA00023015"/>
    </source>
</evidence>
<evidence type="ECO:0000313" key="8">
    <source>
        <dbReference type="Proteomes" id="UP000198838"/>
    </source>
</evidence>
<name>A0A1I0YQ25_9FIRM</name>
<dbReference type="InterPro" id="IPR013325">
    <property type="entry name" value="RNA_pol_sigma_r2"/>
</dbReference>
<dbReference type="InterPro" id="IPR007627">
    <property type="entry name" value="RNA_pol_sigma70_r2"/>
</dbReference>
<dbReference type="PANTHER" id="PTHR43133:SF60">
    <property type="entry name" value="RNA POLYMERASE SIGMA FACTOR SIGV"/>
    <property type="match status" value="1"/>
</dbReference>
<comment type="similarity">
    <text evidence="1">Belongs to the sigma-70 factor family. ECF subfamily.</text>
</comment>
<dbReference type="STRING" id="1120918.SAMN05216249_1118"/>
<evidence type="ECO:0000256" key="3">
    <source>
        <dbReference type="ARBA" id="ARBA00023082"/>
    </source>
</evidence>
<dbReference type="Gene3D" id="1.10.10.10">
    <property type="entry name" value="Winged helix-like DNA-binding domain superfamily/Winged helix DNA-binding domain"/>
    <property type="match status" value="1"/>
</dbReference>
<dbReference type="GO" id="GO:0003677">
    <property type="term" value="F:DNA binding"/>
    <property type="evidence" value="ECO:0007669"/>
    <property type="project" value="InterPro"/>
</dbReference>
<dbReference type="NCBIfam" id="TIGR02937">
    <property type="entry name" value="sigma70-ECF"/>
    <property type="match status" value="1"/>
</dbReference>
<dbReference type="InterPro" id="IPR039425">
    <property type="entry name" value="RNA_pol_sigma-70-like"/>
</dbReference>
<dbReference type="Proteomes" id="UP000198838">
    <property type="component" value="Unassembled WGS sequence"/>
</dbReference>
<dbReference type="Pfam" id="PF04542">
    <property type="entry name" value="Sigma70_r2"/>
    <property type="match status" value="1"/>
</dbReference>